<evidence type="ECO:0000313" key="2">
    <source>
        <dbReference type="EMBL" id="BBN45802.1"/>
    </source>
</evidence>
<gene>
    <name evidence="2" type="ORF">JPH1_02770</name>
</gene>
<protein>
    <recommendedName>
        <fullName evidence="4">Secreted protein</fullName>
    </recommendedName>
</protein>
<dbReference type="RefSeq" id="WP_151834775.1">
    <property type="nucleotide sequence ID" value="NZ_AP020326.1"/>
</dbReference>
<feature type="chain" id="PRO_5042508735" description="Secreted protein" evidence="1">
    <location>
        <begin position="26"/>
        <end position="173"/>
    </location>
</feature>
<evidence type="ECO:0000256" key="1">
    <source>
        <dbReference type="SAM" id="SignalP"/>
    </source>
</evidence>
<dbReference type="EMBL" id="AP020326">
    <property type="protein sequence ID" value="BBN45802.1"/>
    <property type="molecule type" value="Genomic_DNA"/>
</dbReference>
<proteinExistence type="predicted"/>
<sequence length="173" mass="17604">MVSKTLAGVAGLVGASLLSPCTADADPPSFPDLSGYTPANVKDYEISVPNPGRSPDATVYFLTPDGIVCKFTLDQASCIGNNLPAIPPAASNPEAGMNGVNWIGTASGLNQTSGGEPSRVINGQTIKTLPPSHSLTVNGFICGVDNSGTTACKDPQGRGFVLSPHGSGWLPHV</sequence>
<reference evidence="2 3" key="1">
    <citation type="submission" date="2019-09" db="EMBL/GenBank/DDBJ databases">
        <title>Complete genome sequence of Mycobacterium avium subsp. hominissuis strain JP-H-1.</title>
        <authorList>
            <person name="Kinoshita Y."/>
            <person name="Niwa H."/>
            <person name="Uchida-Fujii E."/>
            <person name="Nukada T."/>
        </authorList>
    </citation>
    <scope>NUCLEOTIDE SEQUENCE [LARGE SCALE GENOMIC DNA]</scope>
    <source>
        <strain evidence="2 3">JP-H-1</strain>
    </source>
</reference>
<organism evidence="2 3">
    <name type="scientific">Mycobacterium avium subsp. hominissuis</name>
    <dbReference type="NCBI Taxonomy" id="439334"/>
    <lineage>
        <taxon>Bacteria</taxon>
        <taxon>Bacillati</taxon>
        <taxon>Actinomycetota</taxon>
        <taxon>Actinomycetes</taxon>
        <taxon>Mycobacteriales</taxon>
        <taxon>Mycobacteriaceae</taxon>
        <taxon>Mycobacterium</taxon>
        <taxon>Mycobacterium avium complex (MAC)</taxon>
    </lineage>
</organism>
<evidence type="ECO:0008006" key="4">
    <source>
        <dbReference type="Google" id="ProtNLM"/>
    </source>
</evidence>
<name>A0AAI8SIB1_MYCAV</name>
<dbReference type="AlphaFoldDB" id="A0AAI8SIB1"/>
<keyword evidence="1" id="KW-0732">Signal</keyword>
<dbReference type="Proteomes" id="UP000327362">
    <property type="component" value="Chromosome"/>
</dbReference>
<evidence type="ECO:0000313" key="3">
    <source>
        <dbReference type="Proteomes" id="UP000327362"/>
    </source>
</evidence>
<accession>A0AAI8SIB1</accession>
<feature type="signal peptide" evidence="1">
    <location>
        <begin position="1"/>
        <end position="25"/>
    </location>
</feature>